<dbReference type="Pfam" id="PF13516">
    <property type="entry name" value="LRR_6"/>
    <property type="match status" value="3"/>
</dbReference>
<sequence>MPEPVANQSSAAVPPATGVEKSTIDLAPPVAEQAAPAVTLPVSTPQPVPTLYESVKHQQEAPVAQRRVLAEDLQWNLSPVKKLSDLCINVLVSRFEAPLVPDEEYWQRKSVVTFKLCNVRDHGGSWKRLFFESNVQKILEDFVPQYGGEQEMDLMTQLDLGAPYINKLQVRQLRPTDYDARKTEKEGGTGAGSLHGRSSHKFTSGNGDGVHPDHLNLGMVFSKLKNLEELDICYSVRDCGIEFQWEYFGMTMNDCVYLSDVLKSNRVLRSLTVAASGIDDDRCHLIANALMENRTLKNLDLSHNLIGDAGARAIATVFTNPSSPLTHITLANNKIGQTGGTFLATALLRNPKLVQLSLRMNFLGDKGGSAIFTALRENTTLQQLDLSCNQLGPTTVAAMCTTLKLNTRVPASLDMSCNKLGHGDVAKDLLRSTTVEAGKPQGPPKLAAVEDGREASEDAAGKAIFDAVSQNKYLTHLDLRMTGVSQEFQQAIQGIVNENKSGL</sequence>
<comment type="caution">
    <text evidence="3">The sequence shown here is derived from an EMBL/GenBank/DDBJ whole genome shotgun (WGS) entry which is preliminary data.</text>
</comment>
<gene>
    <name evidence="3" type="ORF">PhCBS80983_g00814</name>
</gene>
<evidence type="ECO:0000313" key="4">
    <source>
        <dbReference type="Proteomes" id="UP000318582"/>
    </source>
</evidence>
<dbReference type="PANTHER" id="PTHR24111">
    <property type="entry name" value="LEUCINE-RICH REPEAT-CONTAINING PROTEIN 34"/>
    <property type="match status" value="1"/>
</dbReference>
<feature type="compositionally biased region" description="Basic and acidic residues" evidence="2">
    <location>
        <begin position="178"/>
        <end position="187"/>
    </location>
</feature>
<dbReference type="Gene3D" id="3.80.10.10">
    <property type="entry name" value="Ribonuclease Inhibitor"/>
    <property type="match status" value="2"/>
</dbReference>
<accession>A0A507EDQ3</accession>
<keyword evidence="4" id="KW-1185">Reference proteome</keyword>
<reference evidence="3 4" key="1">
    <citation type="journal article" date="2019" name="Sci. Rep.">
        <title>Comparative genomics of chytrid fungi reveal insights into the obligate biotrophic and pathogenic lifestyle of Synchytrium endobioticum.</title>
        <authorList>
            <person name="van de Vossenberg B.T.L.H."/>
            <person name="Warris S."/>
            <person name="Nguyen H.D.T."/>
            <person name="van Gent-Pelzer M.P.E."/>
            <person name="Joly D.L."/>
            <person name="van de Geest H.C."/>
            <person name="Bonants P.J.M."/>
            <person name="Smith D.S."/>
            <person name="Levesque C.A."/>
            <person name="van der Lee T.A.J."/>
        </authorList>
    </citation>
    <scope>NUCLEOTIDE SEQUENCE [LARGE SCALE GENOMIC DNA]</scope>
    <source>
        <strain evidence="3 4">CBS 809.83</strain>
    </source>
</reference>
<dbReference type="EMBL" id="QEAQ01000005">
    <property type="protein sequence ID" value="TPX61954.1"/>
    <property type="molecule type" value="Genomic_DNA"/>
</dbReference>
<dbReference type="SUPFAM" id="SSF52047">
    <property type="entry name" value="RNI-like"/>
    <property type="match status" value="1"/>
</dbReference>
<evidence type="ECO:0000313" key="3">
    <source>
        <dbReference type="EMBL" id="TPX61954.1"/>
    </source>
</evidence>
<keyword evidence="1" id="KW-0677">Repeat</keyword>
<evidence type="ECO:0000256" key="2">
    <source>
        <dbReference type="SAM" id="MobiDB-lite"/>
    </source>
</evidence>
<dbReference type="InterPro" id="IPR032675">
    <property type="entry name" value="LRR_dom_sf"/>
</dbReference>
<dbReference type="AlphaFoldDB" id="A0A507EDQ3"/>
<evidence type="ECO:0000256" key="1">
    <source>
        <dbReference type="ARBA" id="ARBA00022737"/>
    </source>
</evidence>
<dbReference type="STRING" id="109895.A0A507EDQ3"/>
<dbReference type="PANTHER" id="PTHR24111:SF0">
    <property type="entry name" value="LEUCINE-RICH REPEAT-CONTAINING PROTEIN"/>
    <property type="match status" value="1"/>
</dbReference>
<feature type="region of interest" description="Disordered" evidence="2">
    <location>
        <begin position="178"/>
        <end position="205"/>
    </location>
</feature>
<protein>
    <submittedName>
        <fullName evidence="3">Uncharacterized protein</fullName>
    </submittedName>
</protein>
<dbReference type="InterPro" id="IPR052201">
    <property type="entry name" value="LRR-containing_regulator"/>
</dbReference>
<organism evidence="3 4">
    <name type="scientific">Powellomyces hirtus</name>
    <dbReference type="NCBI Taxonomy" id="109895"/>
    <lineage>
        <taxon>Eukaryota</taxon>
        <taxon>Fungi</taxon>
        <taxon>Fungi incertae sedis</taxon>
        <taxon>Chytridiomycota</taxon>
        <taxon>Chytridiomycota incertae sedis</taxon>
        <taxon>Chytridiomycetes</taxon>
        <taxon>Spizellomycetales</taxon>
        <taxon>Powellomycetaceae</taxon>
        <taxon>Powellomyces</taxon>
    </lineage>
</organism>
<name>A0A507EDQ3_9FUNG</name>
<dbReference type="InterPro" id="IPR001611">
    <property type="entry name" value="Leu-rich_rpt"/>
</dbReference>
<proteinExistence type="predicted"/>
<dbReference type="Proteomes" id="UP000318582">
    <property type="component" value="Unassembled WGS sequence"/>
</dbReference>
<feature type="compositionally biased region" description="Polar residues" evidence="2">
    <location>
        <begin position="1"/>
        <end position="11"/>
    </location>
</feature>
<feature type="region of interest" description="Disordered" evidence="2">
    <location>
        <begin position="1"/>
        <end position="28"/>
    </location>
</feature>
<dbReference type="SMART" id="SM00368">
    <property type="entry name" value="LRR_RI"/>
    <property type="match status" value="4"/>
</dbReference>